<gene>
    <name evidence="2" type="ORF">GCM10009118_10000</name>
</gene>
<dbReference type="SUPFAM" id="SSF82171">
    <property type="entry name" value="DPP6 N-terminal domain-like"/>
    <property type="match status" value="1"/>
</dbReference>
<evidence type="ECO:0000256" key="1">
    <source>
        <dbReference type="PROSITE-ProRule" id="PRU00339"/>
    </source>
</evidence>
<protein>
    <recommendedName>
        <fullName evidence="4">DUF1573 domain-containing protein</fullName>
    </recommendedName>
</protein>
<organism evidence="2 3">
    <name type="scientific">Wandonia haliotis</name>
    <dbReference type="NCBI Taxonomy" id="574963"/>
    <lineage>
        <taxon>Bacteria</taxon>
        <taxon>Pseudomonadati</taxon>
        <taxon>Bacteroidota</taxon>
        <taxon>Flavobacteriia</taxon>
        <taxon>Flavobacteriales</taxon>
        <taxon>Crocinitomicaceae</taxon>
        <taxon>Wandonia</taxon>
    </lineage>
</organism>
<accession>A0ABP3Y457</accession>
<dbReference type="Proteomes" id="UP001501126">
    <property type="component" value="Unassembled WGS sequence"/>
</dbReference>
<dbReference type="EMBL" id="BAAAFH010000003">
    <property type="protein sequence ID" value="GAA0874592.1"/>
    <property type="molecule type" value="Genomic_DNA"/>
</dbReference>
<feature type="repeat" description="TPR" evidence="1">
    <location>
        <begin position="67"/>
        <end position="100"/>
    </location>
</feature>
<dbReference type="PROSITE" id="PS50005">
    <property type="entry name" value="TPR"/>
    <property type="match status" value="1"/>
</dbReference>
<evidence type="ECO:0008006" key="4">
    <source>
        <dbReference type="Google" id="ProtNLM"/>
    </source>
</evidence>
<proteinExistence type="predicted"/>
<dbReference type="Pfam" id="PF07610">
    <property type="entry name" value="DUF1573"/>
    <property type="match status" value="1"/>
</dbReference>
<dbReference type="InterPro" id="IPR011467">
    <property type="entry name" value="DUF1573"/>
</dbReference>
<evidence type="ECO:0000313" key="2">
    <source>
        <dbReference type="EMBL" id="GAA0874592.1"/>
    </source>
</evidence>
<dbReference type="Gene3D" id="2.60.40.10">
    <property type="entry name" value="Immunoglobulins"/>
    <property type="match status" value="1"/>
</dbReference>
<dbReference type="InterPro" id="IPR013783">
    <property type="entry name" value="Ig-like_fold"/>
</dbReference>
<dbReference type="SUPFAM" id="SSF48452">
    <property type="entry name" value="TPR-like"/>
    <property type="match status" value="1"/>
</dbReference>
<reference evidence="3" key="1">
    <citation type="journal article" date="2019" name="Int. J. Syst. Evol. Microbiol.">
        <title>The Global Catalogue of Microorganisms (GCM) 10K type strain sequencing project: providing services to taxonomists for standard genome sequencing and annotation.</title>
        <authorList>
            <consortium name="The Broad Institute Genomics Platform"/>
            <consortium name="The Broad Institute Genome Sequencing Center for Infectious Disease"/>
            <person name="Wu L."/>
            <person name="Ma J."/>
        </authorList>
    </citation>
    <scope>NUCLEOTIDE SEQUENCE [LARGE SCALE GENOMIC DNA]</scope>
    <source>
        <strain evidence="3">JCM 16083</strain>
    </source>
</reference>
<evidence type="ECO:0000313" key="3">
    <source>
        <dbReference type="Proteomes" id="UP001501126"/>
    </source>
</evidence>
<name>A0ABP3Y457_9FLAO</name>
<dbReference type="InterPro" id="IPR011990">
    <property type="entry name" value="TPR-like_helical_dom_sf"/>
</dbReference>
<dbReference type="InterPro" id="IPR019734">
    <property type="entry name" value="TPR_rpt"/>
</dbReference>
<comment type="caution">
    <text evidence="2">The sequence shown here is derived from an EMBL/GenBank/DDBJ whole genome shotgun (WGS) entry which is preliminary data.</text>
</comment>
<keyword evidence="1" id="KW-0802">TPR repeat</keyword>
<dbReference type="Gene3D" id="1.25.40.10">
    <property type="entry name" value="Tetratricopeptide repeat domain"/>
    <property type="match status" value="1"/>
</dbReference>
<keyword evidence="3" id="KW-1185">Reference proteome</keyword>
<sequence length="722" mass="82856">MKFAEEQYEKGDYYYAKEYYEKALLYDSSSVSILWKYAETLRAYQDYPNAARYYGKVYEKEEARLYPNSLIYYGMMLKQSGNYEAALEVFKRAKKRYARDKRGFAYKKSREEISACVWAKSTIDDSADVVFTNLPETVNTKNAEFGHLVFENKLLFSSLRADSVHTNEEVYENDYHTHLYYSDKQDDKYTRADVVKELFYKKMNSGNGSFSLDGKRFYFSLCSEGEATYRCKIMVARYEDGRWADIDSLGEIINEPGTTTTQPAIGEVMGDEWLFFASNREDSKGGMDIYFSVIKNGNQYGKVKNFKSINTMGNEVTPYFDRENKVLYFSSDFHEGYGGFDVFEARFENNEFSKPKNLGVPVNSPANDLYYFTYGDTAYVSSNRIGSLFSKNPTCCSDIFKLYPTPEPEIEIPEETLEELNARLPVTLYFHNDIPNPRSWDTTTTVNYIDSYNDYTQMLPTYQKEYAKGLGSERARDAEEDIEDFFIEYVDQGVRDLQLFRDLLLKELQKGAKINVQVKGFASPLAKTDYNVNLTKRRIASLVNYLRAYEGGVFAPFMKNTAENGGRLVFTEIPFGEYVADQLISDNPNDKKNSVYSRAAAMERKIEIQSVTFIVEEDSLIQALTAEKRIIDAGVRKPGEKIEVEFSIRNQTSVPVKITAVTIPCNCIAVPEFDREFSPGETVRFKATLDTSDFMGHTVKSIEITTGYAQNLELMISVEVKE</sequence>